<sequence>MIKEFLMSLLSLSLFWVTSVQTDLPDIRQLETCKIDVNGSQLTNDFWRRLVCGRWI</sequence>
<dbReference type="Proteomes" id="UP001156669">
    <property type="component" value="Unassembled WGS sequence"/>
</dbReference>
<proteinExistence type="predicted"/>
<evidence type="ECO:0000313" key="1">
    <source>
        <dbReference type="EMBL" id="GLR02741.1"/>
    </source>
</evidence>
<organism evidence="1 2">
    <name type="scientific">Vibrio hyugaensis</name>
    <dbReference type="NCBI Taxonomy" id="1534743"/>
    <lineage>
        <taxon>Bacteria</taxon>
        <taxon>Pseudomonadati</taxon>
        <taxon>Pseudomonadota</taxon>
        <taxon>Gammaproteobacteria</taxon>
        <taxon>Vibrionales</taxon>
        <taxon>Vibrionaceae</taxon>
        <taxon>Vibrio</taxon>
    </lineage>
</organism>
<gene>
    <name evidence="1" type="ORF">GCM10007906_03280</name>
</gene>
<protein>
    <submittedName>
        <fullName evidence="1">Uncharacterized protein</fullName>
    </submittedName>
</protein>
<name>A0ABQ5XZS7_9VIBR</name>
<accession>A0ABQ5XZS7</accession>
<reference evidence="2" key="1">
    <citation type="journal article" date="2019" name="Int. J. Syst. Evol. Microbiol.">
        <title>The Global Catalogue of Microorganisms (GCM) 10K type strain sequencing project: providing services to taxonomists for standard genome sequencing and annotation.</title>
        <authorList>
            <consortium name="The Broad Institute Genomics Platform"/>
            <consortium name="The Broad Institute Genome Sequencing Center for Infectious Disease"/>
            <person name="Wu L."/>
            <person name="Ma J."/>
        </authorList>
    </citation>
    <scope>NUCLEOTIDE SEQUENCE [LARGE SCALE GENOMIC DNA]</scope>
    <source>
        <strain evidence="2">NBRC 110633</strain>
    </source>
</reference>
<comment type="caution">
    <text evidence="1">The sequence shown here is derived from an EMBL/GenBank/DDBJ whole genome shotgun (WGS) entry which is preliminary data.</text>
</comment>
<keyword evidence="2" id="KW-1185">Reference proteome</keyword>
<dbReference type="EMBL" id="BSOE01000007">
    <property type="protein sequence ID" value="GLR02741.1"/>
    <property type="molecule type" value="Genomic_DNA"/>
</dbReference>
<evidence type="ECO:0000313" key="2">
    <source>
        <dbReference type="Proteomes" id="UP001156669"/>
    </source>
</evidence>